<comment type="caution">
    <text evidence="1">The sequence shown here is derived from an EMBL/GenBank/DDBJ whole genome shotgun (WGS) entry which is preliminary data.</text>
</comment>
<protein>
    <submittedName>
        <fullName evidence="1">Uncharacterized protein</fullName>
    </submittedName>
</protein>
<name>A0A1W0X6B2_HYPEX</name>
<proteinExistence type="predicted"/>
<keyword evidence="2" id="KW-1185">Reference proteome</keyword>
<dbReference type="AlphaFoldDB" id="A0A1W0X6B2"/>
<evidence type="ECO:0000313" key="1">
    <source>
        <dbReference type="EMBL" id="OQV22861.1"/>
    </source>
</evidence>
<gene>
    <name evidence="1" type="ORF">BV898_03293</name>
</gene>
<reference evidence="2" key="1">
    <citation type="submission" date="2017-01" db="EMBL/GenBank/DDBJ databases">
        <title>Comparative genomics of anhydrobiosis in the tardigrade Hypsibius dujardini.</title>
        <authorList>
            <person name="Yoshida Y."/>
            <person name="Koutsovoulos G."/>
            <person name="Laetsch D."/>
            <person name="Stevens L."/>
            <person name="Kumar S."/>
            <person name="Horikawa D."/>
            <person name="Ishino K."/>
            <person name="Komine S."/>
            <person name="Tomita M."/>
            <person name="Blaxter M."/>
            <person name="Arakawa K."/>
        </authorList>
    </citation>
    <scope>NUCLEOTIDE SEQUENCE [LARGE SCALE GENOMIC DNA]</scope>
    <source>
        <strain evidence="2">Z151</strain>
    </source>
</reference>
<accession>A0A1W0X6B2</accession>
<dbReference type="EMBL" id="MTYJ01000015">
    <property type="protein sequence ID" value="OQV22861.1"/>
    <property type="molecule type" value="Genomic_DNA"/>
</dbReference>
<sequence length="127" mass="13898">MPGRISGDGGKKMAATGRRLVAPIITLEISPPVVIFVRKAWTSRHPIFAERGVTGMRECGAEKGKYGMNVMFDAMMNDLCEFRLDGCNGVDHGKIDEARGAWKGEALNGRRENRNDLAKVGGVFGFR</sequence>
<dbReference type="Proteomes" id="UP000192578">
    <property type="component" value="Unassembled WGS sequence"/>
</dbReference>
<organism evidence="1 2">
    <name type="scientific">Hypsibius exemplaris</name>
    <name type="common">Freshwater tardigrade</name>
    <dbReference type="NCBI Taxonomy" id="2072580"/>
    <lineage>
        <taxon>Eukaryota</taxon>
        <taxon>Metazoa</taxon>
        <taxon>Ecdysozoa</taxon>
        <taxon>Tardigrada</taxon>
        <taxon>Eutardigrada</taxon>
        <taxon>Parachela</taxon>
        <taxon>Hypsibioidea</taxon>
        <taxon>Hypsibiidae</taxon>
        <taxon>Hypsibius</taxon>
    </lineage>
</organism>
<evidence type="ECO:0000313" key="2">
    <source>
        <dbReference type="Proteomes" id="UP000192578"/>
    </source>
</evidence>